<dbReference type="Pfam" id="PF02566">
    <property type="entry name" value="OsmC"/>
    <property type="match status" value="1"/>
</dbReference>
<dbReference type="GO" id="GO:0006979">
    <property type="term" value="P:response to oxidative stress"/>
    <property type="evidence" value="ECO:0007669"/>
    <property type="project" value="InterPro"/>
</dbReference>
<dbReference type="PANTHER" id="PTHR42830">
    <property type="entry name" value="OSMOTICALLY INDUCIBLE FAMILY PROTEIN"/>
    <property type="match status" value="1"/>
</dbReference>
<reference evidence="1" key="1">
    <citation type="submission" date="2014-06" db="EMBL/GenBank/DDBJ databases">
        <title>Key roles for freshwater Actinobacteria revealed by deep metagenomic sequencing.</title>
        <authorList>
            <person name="Ghai R."/>
            <person name="Mizuno C.M."/>
            <person name="Picazo A."/>
            <person name="Camacho A."/>
            <person name="Rodriguez-Valera F."/>
        </authorList>
    </citation>
    <scope>NUCLEOTIDE SEQUENCE</scope>
</reference>
<comment type="caution">
    <text evidence="1">The sequence shown here is derived from an EMBL/GenBank/DDBJ whole genome shotgun (WGS) entry which is preliminary data.</text>
</comment>
<name>A0A094PUS8_9ZZZZ</name>
<organism evidence="1">
    <name type="scientific">freshwater metagenome</name>
    <dbReference type="NCBI Taxonomy" id="449393"/>
    <lineage>
        <taxon>unclassified sequences</taxon>
        <taxon>metagenomes</taxon>
        <taxon>ecological metagenomes</taxon>
    </lineage>
</organism>
<evidence type="ECO:0000313" key="1">
    <source>
        <dbReference type="EMBL" id="KGA14892.1"/>
    </source>
</evidence>
<proteinExistence type="predicted"/>
<accession>A0A094PUS8</accession>
<protein>
    <recommendedName>
        <fullName evidence="2">Peroxiredoxin</fullName>
    </recommendedName>
</protein>
<dbReference type="InterPro" id="IPR052707">
    <property type="entry name" value="OsmC_Ohr_Peroxiredoxin"/>
</dbReference>
<dbReference type="SUPFAM" id="SSF82784">
    <property type="entry name" value="OsmC-like"/>
    <property type="match status" value="1"/>
</dbReference>
<dbReference type="Gene3D" id="3.30.300.20">
    <property type="match status" value="1"/>
</dbReference>
<dbReference type="PANTHER" id="PTHR42830:SF1">
    <property type="entry name" value="OSMOTICALLY INDUCIBLE FAMILY PROTEIN"/>
    <property type="match status" value="1"/>
</dbReference>
<dbReference type="AlphaFoldDB" id="A0A094PUS8"/>
<dbReference type="GO" id="GO:0004601">
    <property type="term" value="F:peroxidase activity"/>
    <property type="evidence" value="ECO:0007669"/>
    <property type="project" value="InterPro"/>
</dbReference>
<gene>
    <name evidence="1" type="ORF">GM51_16160</name>
</gene>
<dbReference type="EMBL" id="JNSL01000132">
    <property type="protein sequence ID" value="KGA14892.1"/>
    <property type="molecule type" value="Genomic_DNA"/>
</dbReference>
<dbReference type="InterPro" id="IPR003718">
    <property type="entry name" value="OsmC/Ohr_fam"/>
</dbReference>
<evidence type="ECO:0008006" key="2">
    <source>
        <dbReference type="Google" id="ProtNLM"/>
    </source>
</evidence>
<dbReference type="InterPro" id="IPR036102">
    <property type="entry name" value="OsmC/Ohrsf"/>
</dbReference>
<dbReference type="NCBIfam" id="TIGR03562">
    <property type="entry name" value="osmo_induc_OsmC"/>
    <property type="match status" value="1"/>
</dbReference>
<dbReference type="InterPro" id="IPR015946">
    <property type="entry name" value="KH_dom-like_a/b"/>
</dbReference>
<sequence>MKVFKHASAIWNGTVPAGTGSMKLGRAGEVLPFSLKSRVEDVPMTNPEELIGAAHAGCFSMALSSLIEEAGKVPGTVETSAKVTLEQRDDGFWISEINLISRGSNQAMTNDEFVALAEKAKTTCPVSKLYSSATITLDAALA</sequence>
<dbReference type="InterPro" id="IPR019904">
    <property type="entry name" value="Peroxiredoxin_OsmC"/>
</dbReference>